<keyword evidence="1" id="KW-1133">Transmembrane helix</keyword>
<evidence type="ECO:0000256" key="1">
    <source>
        <dbReference type="SAM" id="Phobius"/>
    </source>
</evidence>
<feature type="transmembrane region" description="Helical" evidence="1">
    <location>
        <begin position="35"/>
        <end position="56"/>
    </location>
</feature>
<dbReference type="AlphaFoldDB" id="A0A7T3FWB9"/>
<dbReference type="KEGG" id="hlt:I7X12_14560"/>
<dbReference type="OrthoDB" id="214577at2157"/>
<protein>
    <submittedName>
        <fullName evidence="2">Uncharacterized protein</fullName>
    </submittedName>
</protein>
<sequence>MELDLPKTAAAFVVLIAVGIGGLIGAPIPMGTSTILMMVAPSMIVFGLICLAIGVAHGQYRAGAMR</sequence>
<keyword evidence="3" id="KW-1185">Reference proteome</keyword>
<evidence type="ECO:0000313" key="2">
    <source>
        <dbReference type="EMBL" id="QPV61966.1"/>
    </source>
</evidence>
<keyword evidence="1" id="KW-0812">Transmembrane</keyword>
<gene>
    <name evidence="2" type="ORF">I7X12_14560</name>
</gene>
<keyword evidence="1" id="KW-0472">Membrane</keyword>
<dbReference type="EMBL" id="CP065856">
    <property type="protein sequence ID" value="QPV61966.1"/>
    <property type="molecule type" value="Genomic_DNA"/>
</dbReference>
<accession>A0A7T3FWB9</accession>
<dbReference type="InterPro" id="IPR055757">
    <property type="entry name" value="DUF7333"/>
</dbReference>
<organism evidence="2 3">
    <name type="scientific">Halosimplex litoreum</name>
    <dbReference type="NCBI Taxonomy" id="1198301"/>
    <lineage>
        <taxon>Archaea</taxon>
        <taxon>Methanobacteriati</taxon>
        <taxon>Methanobacteriota</taxon>
        <taxon>Stenosarchaea group</taxon>
        <taxon>Halobacteria</taxon>
        <taxon>Halobacteriales</taxon>
        <taxon>Haloarculaceae</taxon>
        <taxon>Halosimplex</taxon>
    </lineage>
</organism>
<dbReference type="Pfam" id="PF24020">
    <property type="entry name" value="DUF7333"/>
    <property type="match status" value="1"/>
</dbReference>
<proteinExistence type="predicted"/>
<dbReference type="RefSeq" id="WP_198060784.1">
    <property type="nucleotide sequence ID" value="NZ_CP065856.1"/>
</dbReference>
<dbReference type="Proteomes" id="UP000595001">
    <property type="component" value="Chromosome"/>
</dbReference>
<reference evidence="2 3" key="1">
    <citation type="submission" date="2020-12" db="EMBL/GenBank/DDBJ databases">
        <title>Halosimplex halophilum sp. nov. and Halosimplex salinum sp. nov., two new members of the genus Halosimplex.</title>
        <authorList>
            <person name="Cui H.L."/>
        </authorList>
    </citation>
    <scope>NUCLEOTIDE SEQUENCE [LARGE SCALE GENOMIC DNA]</scope>
    <source>
        <strain evidence="2 3">YGH94</strain>
    </source>
</reference>
<evidence type="ECO:0000313" key="3">
    <source>
        <dbReference type="Proteomes" id="UP000595001"/>
    </source>
</evidence>
<name>A0A7T3FWB9_9EURY</name>
<dbReference type="GeneID" id="60589739"/>